<dbReference type="CDD" id="cd02227">
    <property type="entry name" value="cupin_TM1112-like"/>
    <property type="match status" value="1"/>
</dbReference>
<gene>
    <name evidence="2" type="ordered locus">Ppro_0183</name>
</gene>
<dbReference type="AlphaFoldDB" id="A1AKE9"/>
<dbReference type="STRING" id="338966.Ppro_0183"/>
<accession>A1AKE9</accession>
<feature type="domain" description="(S)-ureidoglycine aminohydrolase cupin" evidence="1">
    <location>
        <begin position="16"/>
        <end position="88"/>
    </location>
</feature>
<dbReference type="InterPro" id="IPR011051">
    <property type="entry name" value="RmlC_Cupin_sf"/>
</dbReference>
<name>A1AKE9_PELPD</name>
<dbReference type="Gene3D" id="2.60.120.10">
    <property type="entry name" value="Jelly Rolls"/>
    <property type="match status" value="1"/>
</dbReference>
<protein>
    <recommendedName>
        <fullName evidence="1">(S)-ureidoglycine aminohydrolase cupin domain-containing protein</fullName>
    </recommendedName>
</protein>
<dbReference type="InterPro" id="IPR008579">
    <property type="entry name" value="UGlyAH_Cupin_dom"/>
</dbReference>
<dbReference type="EMBL" id="CP000482">
    <property type="protein sequence ID" value="ABK97819.1"/>
    <property type="molecule type" value="Genomic_DNA"/>
</dbReference>
<reference evidence="2 3" key="1">
    <citation type="submission" date="2006-10" db="EMBL/GenBank/DDBJ databases">
        <title>Complete sequence of chromosome of Pelobacter propionicus DSM 2379.</title>
        <authorList>
            <consortium name="US DOE Joint Genome Institute"/>
            <person name="Copeland A."/>
            <person name="Lucas S."/>
            <person name="Lapidus A."/>
            <person name="Barry K."/>
            <person name="Detter J.C."/>
            <person name="Glavina del Rio T."/>
            <person name="Hammon N."/>
            <person name="Israni S."/>
            <person name="Dalin E."/>
            <person name="Tice H."/>
            <person name="Pitluck S."/>
            <person name="Saunders E."/>
            <person name="Brettin T."/>
            <person name="Bruce D."/>
            <person name="Han C."/>
            <person name="Tapia R."/>
            <person name="Schmutz J."/>
            <person name="Larimer F."/>
            <person name="Land M."/>
            <person name="Hauser L."/>
            <person name="Kyrpides N."/>
            <person name="Kim E."/>
            <person name="Lovley D."/>
            <person name="Richardson P."/>
        </authorList>
    </citation>
    <scope>NUCLEOTIDE SEQUENCE [LARGE SCALE GENOMIC DNA]</scope>
    <source>
        <strain evidence="3">DSM 2379 / NBRC 103807 / OttBd1</strain>
    </source>
</reference>
<dbReference type="RefSeq" id="WP_011734133.1">
    <property type="nucleotide sequence ID" value="NC_008609.1"/>
</dbReference>
<evidence type="ECO:0000313" key="3">
    <source>
        <dbReference type="Proteomes" id="UP000006732"/>
    </source>
</evidence>
<dbReference type="KEGG" id="ppd:Ppro_0183"/>
<dbReference type="HOGENOM" id="CLU_135880_2_0_7"/>
<proteinExistence type="predicted"/>
<dbReference type="Pfam" id="PF05899">
    <property type="entry name" value="Cupin_3"/>
    <property type="match status" value="1"/>
</dbReference>
<dbReference type="eggNOG" id="COG3450">
    <property type="taxonomic scope" value="Bacteria"/>
</dbReference>
<organism evidence="2 3">
    <name type="scientific">Pelobacter propionicus (strain DSM 2379 / NBRC 103807 / OttBd1)</name>
    <dbReference type="NCBI Taxonomy" id="338966"/>
    <lineage>
        <taxon>Bacteria</taxon>
        <taxon>Pseudomonadati</taxon>
        <taxon>Thermodesulfobacteriota</taxon>
        <taxon>Desulfuromonadia</taxon>
        <taxon>Desulfuromonadales</taxon>
        <taxon>Desulfuromonadaceae</taxon>
        <taxon>Pelobacter</taxon>
    </lineage>
</organism>
<dbReference type="Proteomes" id="UP000006732">
    <property type="component" value="Chromosome"/>
</dbReference>
<evidence type="ECO:0000313" key="2">
    <source>
        <dbReference type="EMBL" id="ABK97819.1"/>
    </source>
</evidence>
<evidence type="ECO:0000259" key="1">
    <source>
        <dbReference type="Pfam" id="PF05899"/>
    </source>
</evidence>
<dbReference type="PANTHER" id="PTHR33271">
    <property type="entry name" value="OS04G0445200 PROTEIN"/>
    <property type="match status" value="1"/>
</dbReference>
<dbReference type="PANTHER" id="PTHR33271:SF22">
    <property type="entry name" value="OS04G0445200 PROTEIN"/>
    <property type="match status" value="1"/>
</dbReference>
<sequence>MDEISVERAPDTTKLDKLGVKSWPTWECEVSEFPWNYDARETCYLLEGEVIVTPDGGTPVTIKAGDLVAFPAGMSCRWNVLKAVHKHYQFD</sequence>
<dbReference type="InterPro" id="IPR014710">
    <property type="entry name" value="RmlC-like_jellyroll"/>
</dbReference>
<keyword evidence="3" id="KW-1185">Reference proteome</keyword>
<dbReference type="OrthoDB" id="9799053at2"/>
<dbReference type="SUPFAM" id="SSF51182">
    <property type="entry name" value="RmlC-like cupins"/>
    <property type="match status" value="1"/>
</dbReference>